<dbReference type="InterPro" id="IPR045197">
    <property type="entry name" value="NUP210-like"/>
</dbReference>
<dbReference type="InterPro" id="IPR008964">
    <property type="entry name" value="Invasin/intimin_cell_adhesion"/>
</dbReference>
<dbReference type="SMART" id="SM00635">
    <property type="entry name" value="BID_2"/>
    <property type="match status" value="3"/>
</dbReference>
<evidence type="ECO:0000313" key="3">
    <source>
        <dbReference type="Proteomes" id="UP000823597"/>
    </source>
</evidence>
<dbReference type="Gene3D" id="2.60.40.1080">
    <property type="match status" value="3"/>
</dbReference>
<name>A0A9D9I4T9_9BACT</name>
<accession>A0A9D9I4T9</accession>
<dbReference type="InterPro" id="IPR003343">
    <property type="entry name" value="Big_2"/>
</dbReference>
<dbReference type="Pfam" id="PF02368">
    <property type="entry name" value="Big_2"/>
    <property type="match status" value="3"/>
</dbReference>
<reference evidence="2" key="1">
    <citation type="submission" date="2020-10" db="EMBL/GenBank/DDBJ databases">
        <authorList>
            <person name="Gilroy R."/>
        </authorList>
    </citation>
    <scope>NUCLEOTIDE SEQUENCE</scope>
    <source>
        <strain evidence="2">10037</strain>
    </source>
</reference>
<comment type="caution">
    <text evidence="2">The sequence shown here is derived from an EMBL/GenBank/DDBJ whole genome shotgun (WGS) entry which is preliminary data.</text>
</comment>
<feature type="domain" description="BIG2" evidence="1">
    <location>
        <begin position="199"/>
        <end position="275"/>
    </location>
</feature>
<dbReference type="SUPFAM" id="SSF49373">
    <property type="entry name" value="Invasin/intimin cell-adhesion fragments"/>
    <property type="match status" value="3"/>
</dbReference>
<feature type="domain" description="BIG2" evidence="1">
    <location>
        <begin position="36"/>
        <end position="111"/>
    </location>
</feature>
<dbReference type="AlphaFoldDB" id="A0A9D9I4T9"/>
<sequence length="524" mass="56338">MKTFTYFVKNPLWVLILFAVCGVSFFSACTKEDESSLKGISFEKDEISLTVGDTCRLEVILSPSDAEADLEWDSSAPDIASVQDGLVTALASGNTTITVSSGELMAQCSISVSEEEQGVSIELNHIECTLERGETLQLTATVSPEIPSGATVQWSSSDPEVVTVDEEGMVTAVNKGQATVTAQYDTASAECKIEVVGKSVESITLDQTSIDLTVGDSYTLTATVSPEDADDIVLEWDSSDGNVATVTDGTVTAVSDGTCTITVSCQGESAACEVNVTSVQLPDPILGDFYYSDGTWSSELDNSKTAIGVVFYTGDPAKDDGILRSEHPDCTHGLVISIRRHTGPWQFNCYDYNASINDWVSANLSGYESMFGGNTGNDGNLNKMLGYQYTKAIKAFNEDPSHADYPVEVVSNISAFETDTPAPAGTSGWYLPSVKEVSLIITGDGYDNIYDIFGDTENTDVINASLARIEGADTIVGGTNTYYWSSTEHYESSPLQAYAVYADYGMVSPYLKLYEASYYYILAF</sequence>
<dbReference type="PANTHER" id="PTHR23019">
    <property type="entry name" value="NUCLEAR PORE MEMBRANE GLYCOPROTEIN GP210-RELATED"/>
    <property type="match status" value="1"/>
</dbReference>
<organism evidence="2 3">
    <name type="scientific">Candidatus Merdivivens pullistercoris</name>
    <dbReference type="NCBI Taxonomy" id="2840873"/>
    <lineage>
        <taxon>Bacteria</taxon>
        <taxon>Pseudomonadati</taxon>
        <taxon>Bacteroidota</taxon>
        <taxon>Bacteroidia</taxon>
        <taxon>Bacteroidales</taxon>
        <taxon>Muribaculaceae</taxon>
        <taxon>Muribaculaceae incertae sedis</taxon>
        <taxon>Candidatus Merdivivens</taxon>
    </lineage>
</organism>
<dbReference type="Proteomes" id="UP000823597">
    <property type="component" value="Unassembled WGS sequence"/>
</dbReference>
<feature type="domain" description="BIG2" evidence="1">
    <location>
        <begin position="117"/>
        <end position="194"/>
    </location>
</feature>
<gene>
    <name evidence="2" type="ORF">IAB93_08015</name>
</gene>
<evidence type="ECO:0000259" key="1">
    <source>
        <dbReference type="SMART" id="SM00635"/>
    </source>
</evidence>
<proteinExistence type="predicted"/>
<reference evidence="2" key="2">
    <citation type="journal article" date="2021" name="PeerJ">
        <title>Extensive microbial diversity within the chicken gut microbiome revealed by metagenomics and culture.</title>
        <authorList>
            <person name="Gilroy R."/>
            <person name="Ravi A."/>
            <person name="Getino M."/>
            <person name="Pursley I."/>
            <person name="Horton D.L."/>
            <person name="Alikhan N.F."/>
            <person name="Baker D."/>
            <person name="Gharbi K."/>
            <person name="Hall N."/>
            <person name="Watson M."/>
            <person name="Adriaenssens E.M."/>
            <person name="Foster-Nyarko E."/>
            <person name="Jarju S."/>
            <person name="Secka A."/>
            <person name="Antonio M."/>
            <person name="Oren A."/>
            <person name="Chaudhuri R.R."/>
            <person name="La Ragione R."/>
            <person name="Hildebrand F."/>
            <person name="Pallen M.J."/>
        </authorList>
    </citation>
    <scope>NUCLEOTIDE SEQUENCE</scope>
    <source>
        <strain evidence="2">10037</strain>
    </source>
</reference>
<protein>
    <submittedName>
        <fullName evidence="2">Ig-like domain-containing protein</fullName>
    </submittedName>
</protein>
<dbReference type="PROSITE" id="PS51257">
    <property type="entry name" value="PROKAR_LIPOPROTEIN"/>
    <property type="match status" value="1"/>
</dbReference>
<dbReference type="PANTHER" id="PTHR23019:SF0">
    <property type="entry name" value="NUCLEAR PORE MEMBRANE GLYCOPROTEIN 210"/>
    <property type="match status" value="1"/>
</dbReference>
<dbReference type="EMBL" id="JADIME010000084">
    <property type="protein sequence ID" value="MBO8465922.1"/>
    <property type="molecule type" value="Genomic_DNA"/>
</dbReference>
<evidence type="ECO:0000313" key="2">
    <source>
        <dbReference type="EMBL" id="MBO8465922.1"/>
    </source>
</evidence>